<dbReference type="InterPro" id="IPR039758">
    <property type="entry name" value="NAGK-like"/>
</dbReference>
<keyword evidence="3" id="KW-0418">Kinase</keyword>
<accession>A0A5N5ZR88</accession>
<sequence length="350" mass="36161">MFLGVDGGGTKTAFCLVDAAGTVRARAVGDSTYYFADNGTGGVEHVVRVLEKGVAALCARAGIAPADIDHTFLGLPGYGEAPGDVAALDAAPRAVLGNDRYACDNDMICGWAGSLGAADGINVISGTGSMVYGERRGRGVRVGGWGELFSDEGSAYWIATRALNAFSRMGDGRLPEGPLADLLRRRLGLTEDLEIIDVVLNRLKGRRSDIAALSVRVVEAAEAGDRQAAAILAEAGRELAELVDTARHRLGFAPGETVPVSYSGGVFRSAAVRGAFRAELGRRAAEYDLRTPLLPPVVGAALYAAKLAGTPLGPEALATLRAADEAETAAATEAGTGPDLAENQPHGEQS</sequence>
<dbReference type="AlphaFoldDB" id="A0A5N5ZR88"/>
<dbReference type="GO" id="GO:0045127">
    <property type="term" value="F:N-acetylglucosamine kinase activity"/>
    <property type="evidence" value="ECO:0007669"/>
    <property type="project" value="InterPro"/>
</dbReference>
<organism evidence="3 4">
    <name type="scientific">Streptomyces mimosae</name>
    <dbReference type="NCBI Taxonomy" id="2586635"/>
    <lineage>
        <taxon>Bacteria</taxon>
        <taxon>Bacillati</taxon>
        <taxon>Actinomycetota</taxon>
        <taxon>Actinomycetes</taxon>
        <taxon>Kitasatosporales</taxon>
        <taxon>Streptomycetaceae</taxon>
        <taxon>Streptomyces</taxon>
    </lineage>
</organism>
<dbReference type="InterPro" id="IPR043129">
    <property type="entry name" value="ATPase_NBD"/>
</dbReference>
<evidence type="ECO:0000313" key="3">
    <source>
        <dbReference type="EMBL" id="KAB8157438.1"/>
    </source>
</evidence>
<dbReference type="Proteomes" id="UP000314251">
    <property type="component" value="Unassembled WGS sequence"/>
</dbReference>
<dbReference type="SUPFAM" id="SSF53067">
    <property type="entry name" value="Actin-like ATPase domain"/>
    <property type="match status" value="2"/>
</dbReference>
<evidence type="ECO:0000313" key="4">
    <source>
        <dbReference type="Proteomes" id="UP000314251"/>
    </source>
</evidence>
<name>A0A5N5ZR88_9ACTN</name>
<evidence type="ECO:0000256" key="1">
    <source>
        <dbReference type="SAM" id="MobiDB-lite"/>
    </source>
</evidence>
<comment type="caution">
    <text evidence="3">The sequence shown here is derived from an EMBL/GenBank/DDBJ whole genome shotgun (WGS) entry which is preliminary data.</text>
</comment>
<feature type="region of interest" description="Disordered" evidence="1">
    <location>
        <begin position="323"/>
        <end position="350"/>
    </location>
</feature>
<dbReference type="OrthoDB" id="8701357at2"/>
<keyword evidence="3" id="KW-0808">Transferase</keyword>
<keyword evidence="4" id="KW-1185">Reference proteome</keyword>
<protein>
    <submittedName>
        <fullName evidence="3">N-acetylglucosamine kinase</fullName>
    </submittedName>
</protein>
<dbReference type="Gene3D" id="3.30.420.40">
    <property type="match status" value="2"/>
</dbReference>
<dbReference type="PANTHER" id="PTHR12862">
    <property type="entry name" value="BADF TYPE ATPASE DOMAIN-CONTAINING PROTEIN"/>
    <property type="match status" value="1"/>
</dbReference>
<dbReference type="CDD" id="cd24007">
    <property type="entry name" value="ASKHA_NBD_eukNAGK-like"/>
    <property type="match status" value="1"/>
</dbReference>
<dbReference type="Pfam" id="PF01869">
    <property type="entry name" value="BcrAD_BadFG"/>
    <property type="match status" value="1"/>
</dbReference>
<feature type="domain" description="ATPase BadF/BadG/BcrA/BcrD type" evidence="2">
    <location>
        <begin position="3"/>
        <end position="304"/>
    </location>
</feature>
<dbReference type="PANTHER" id="PTHR12862:SF0">
    <property type="entry name" value="N-ACETYL-D-GLUCOSAMINE KINASE"/>
    <property type="match status" value="1"/>
</dbReference>
<reference evidence="3" key="1">
    <citation type="submission" date="2019-10" db="EMBL/GenBank/DDBJ databases">
        <title>Nonomuraea sp. nov., isolated from Phyllanthus amarus.</title>
        <authorList>
            <person name="Klykleung N."/>
            <person name="Tanasupawat S."/>
        </authorList>
    </citation>
    <scope>NUCLEOTIDE SEQUENCE [LARGE SCALE GENOMIC DNA]</scope>
    <source>
        <strain evidence="3">3MP-10</strain>
    </source>
</reference>
<dbReference type="InterPro" id="IPR002731">
    <property type="entry name" value="ATPase_BadF"/>
</dbReference>
<feature type="compositionally biased region" description="Low complexity" evidence="1">
    <location>
        <begin position="328"/>
        <end position="337"/>
    </location>
</feature>
<proteinExistence type="predicted"/>
<gene>
    <name evidence="3" type="ORF">FH607_030255</name>
</gene>
<dbReference type="EMBL" id="VDLY02000033">
    <property type="protein sequence ID" value="KAB8157438.1"/>
    <property type="molecule type" value="Genomic_DNA"/>
</dbReference>
<evidence type="ECO:0000259" key="2">
    <source>
        <dbReference type="Pfam" id="PF01869"/>
    </source>
</evidence>
<dbReference type="RefSeq" id="WP_139675619.1">
    <property type="nucleotide sequence ID" value="NZ_VDLY02000033.1"/>
</dbReference>